<name>A0A096XT43_9CAUD</name>
<keyword evidence="3" id="KW-1185">Reference proteome</keyword>
<protein>
    <submittedName>
        <fullName evidence="2">Uncharacterized protein</fullName>
    </submittedName>
</protein>
<feature type="transmembrane region" description="Helical" evidence="1">
    <location>
        <begin position="36"/>
        <end position="57"/>
    </location>
</feature>
<feature type="transmembrane region" description="Helical" evidence="1">
    <location>
        <begin position="6"/>
        <end position="24"/>
    </location>
</feature>
<dbReference type="Proteomes" id="UP000030157">
    <property type="component" value="Segment"/>
</dbReference>
<reference evidence="2" key="1">
    <citation type="submission" date="2014-05" db="EMBL/GenBank/DDBJ databases">
        <title>Complete genome sequence of Enterococcus faecalis bacteriophage ECP3.</title>
        <authorList>
            <person name="Kang H.-Y."/>
            <person name="Kim S."/>
            <person name="Kim J."/>
        </authorList>
    </citation>
    <scope>NUCLEOTIDE SEQUENCE [LARGE SCALE GENOMIC DNA]</scope>
    <source>
        <strain evidence="2">ECP3</strain>
    </source>
</reference>
<dbReference type="GeneID" id="24628167"/>
<sequence>MYETALVCVLLLQMFVYLMSYYVTRALQYKKLQAELSPLASYKFTFVLYGISIGSLYLFFNGYYIPIVYTVGAIIGILVCLWFTSD</sequence>
<keyword evidence="1" id="KW-0472">Membrane</keyword>
<keyword evidence="1" id="KW-1133">Transmembrane helix</keyword>
<proteinExistence type="predicted"/>
<accession>A0A096XT43</accession>
<feature type="transmembrane region" description="Helical" evidence="1">
    <location>
        <begin position="63"/>
        <end position="84"/>
    </location>
</feature>
<evidence type="ECO:0000313" key="3">
    <source>
        <dbReference type="Proteomes" id="UP000030157"/>
    </source>
</evidence>
<organism evidence="2 3">
    <name type="scientific">Enterococcus phage ECP3</name>
    <dbReference type="NCBI Taxonomy" id="1498168"/>
    <lineage>
        <taxon>Viruses</taxon>
        <taxon>Duplodnaviria</taxon>
        <taxon>Heunggongvirae</taxon>
        <taxon>Uroviricota</taxon>
        <taxon>Caudoviricetes</taxon>
        <taxon>Herelleviridae</taxon>
        <taxon>Brockvirinae</taxon>
        <taxon>Kochikohdavirus</taxon>
        <taxon>Kochikohdavirus ECP3</taxon>
    </lineage>
</organism>
<evidence type="ECO:0000313" key="2">
    <source>
        <dbReference type="EMBL" id="AII28478.1"/>
    </source>
</evidence>
<dbReference type="RefSeq" id="YP_009147119.1">
    <property type="nucleotide sequence ID" value="NC_027335.2"/>
</dbReference>
<keyword evidence="1" id="KW-0812">Transmembrane</keyword>
<dbReference type="EMBL" id="KJ801817">
    <property type="protein sequence ID" value="AII28478.1"/>
    <property type="molecule type" value="Genomic_DNA"/>
</dbReference>
<evidence type="ECO:0000256" key="1">
    <source>
        <dbReference type="SAM" id="Phobius"/>
    </source>
</evidence>